<name>A0ABR3BZN6_9TREE</name>
<keyword evidence="4" id="KW-0418">Kinase</keyword>
<dbReference type="SMART" id="SM00220">
    <property type="entry name" value="S_TKc"/>
    <property type="match status" value="1"/>
</dbReference>
<reference evidence="8 9" key="2">
    <citation type="submission" date="2024-01" db="EMBL/GenBank/DDBJ databases">
        <title>Comparative genomics of Cryptococcus and Kwoniella reveals pathogenesis evolution and contrasting modes of karyotype evolution via chromosome fusion or intercentromeric recombination.</title>
        <authorList>
            <person name="Coelho M.A."/>
            <person name="David-Palma M."/>
            <person name="Shea T."/>
            <person name="Bowers K."/>
            <person name="Mcginley-Smith S."/>
            <person name="Mohammad A.W."/>
            <person name="Gnirke A."/>
            <person name="Yurkov A.M."/>
            <person name="Nowrousian M."/>
            <person name="Sun S."/>
            <person name="Cuomo C.A."/>
            <person name="Heitman J."/>
        </authorList>
    </citation>
    <scope>NUCLEOTIDE SEQUENCE [LARGE SCALE GENOMIC DNA]</scope>
    <source>
        <strain evidence="8 9">IND107</strain>
    </source>
</reference>
<feature type="compositionally biased region" description="Polar residues" evidence="6">
    <location>
        <begin position="441"/>
        <end position="469"/>
    </location>
</feature>
<organism evidence="8 9">
    <name type="scientific">Cryptococcus tetragattii IND107</name>
    <dbReference type="NCBI Taxonomy" id="1296105"/>
    <lineage>
        <taxon>Eukaryota</taxon>
        <taxon>Fungi</taxon>
        <taxon>Dikarya</taxon>
        <taxon>Basidiomycota</taxon>
        <taxon>Agaricomycotina</taxon>
        <taxon>Tremellomycetes</taxon>
        <taxon>Tremellales</taxon>
        <taxon>Cryptococcaceae</taxon>
        <taxon>Cryptococcus</taxon>
        <taxon>Cryptococcus gattii species complex</taxon>
    </lineage>
</organism>
<dbReference type="SUPFAM" id="SSF56112">
    <property type="entry name" value="Protein kinase-like (PK-like)"/>
    <property type="match status" value="1"/>
</dbReference>
<evidence type="ECO:0000259" key="7">
    <source>
        <dbReference type="PROSITE" id="PS50011"/>
    </source>
</evidence>
<evidence type="ECO:0000256" key="3">
    <source>
        <dbReference type="ARBA" id="ARBA00022741"/>
    </source>
</evidence>
<dbReference type="Pfam" id="PF00069">
    <property type="entry name" value="Pkinase"/>
    <property type="match status" value="1"/>
</dbReference>
<comment type="caution">
    <text evidence="8">The sequence shown here is derived from an EMBL/GenBank/DDBJ whole genome shotgun (WGS) entry which is preliminary data.</text>
</comment>
<evidence type="ECO:0000313" key="8">
    <source>
        <dbReference type="EMBL" id="KAL0252729.1"/>
    </source>
</evidence>
<evidence type="ECO:0000256" key="6">
    <source>
        <dbReference type="SAM" id="MobiDB-lite"/>
    </source>
</evidence>
<feature type="compositionally biased region" description="Pro residues" evidence="6">
    <location>
        <begin position="886"/>
        <end position="896"/>
    </location>
</feature>
<accession>A0ABR3BZN6</accession>
<feature type="compositionally biased region" description="Polar residues" evidence="6">
    <location>
        <begin position="26"/>
        <end position="42"/>
    </location>
</feature>
<evidence type="ECO:0000313" key="9">
    <source>
        <dbReference type="Proteomes" id="UP000054399"/>
    </source>
</evidence>
<evidence type="ECO:0000256" key="2">
    <source>
        <dbReference type="ARBA" id="ARBA00022679"/>
    </source>
</evidence>
<dbReference type="Gene3D" id="1.10.510.10">
    <property type="entry name" value="Transferase(Phosphotransferase) domain 1"/>
    <property type="match status" value="1"/>
</dbReference>
<dbReference type="PANTHER" id="PTHR24350">
    <property type="entry name" value="SERINE/THREONINE-PROTEIN KINASE IAL-RELATED"/>
    <property type="match status" value="1"/>
</dbReference>
<evidence type="ECO:0000256" key="5">
    <source>
        <dbReference type="ARBA" id="ARBA00022840"/>
    </source>
</evidence>
<keyword evidence="1" id="KW-0723">Serine/threonine-protein kinase</keyword>
<proteinExistence type="predicted"/>
<keyword evidence="5" id="KW-0067">ATP-binding</keyword>
<reference evidence="9" key="1">
    <citation type="submission" date="2015-01" db="EMBL/GenBank/DDBJ databases">
        <title>The Genome Sequence of Cryptococcus gattii MMRL2647.</title>
        <authorList>
            <consortium name="The Broad Institute Genomics Platform"/>
            <person name="Cuomo C."/>
            <person name="Litvintseva A."/>
            <person name="Chen Y."/>
            <person name="Heitman J."/>
            <person name="Sun S."/>
            <person name="Springer D."/>
            <person name="Dromer F."/>
            <person name="Young S."/>
            <person name="Zeng Q."/>
            <person name="Gargeya S."/>
            <person name="Abouelleil A."/>
            <person name="Alvarado L."/>
            <person name="Chapman S.B."/>
            <person name="Gainer-Dewar J."/>
            <person name="Goldberg J."/>
            <person name="Griggs A."/>
            <person name="Gujja S."/>
            <person name="Hansen M."/>
            <person name="Howarth C."/>
            <person name="Imamovic A."/>
            <person name="Larimer J."/>
            <person name="Murphy C."/>
            <person name="Naylor J."/>
            <person name="Pearson M."/>
            <person name="Priest M."/>
            <person name="Roberts A."/>
            <person name="Saif S."/>
            <person name="Shea T."/>
            <person name="Sykes S."/>
            <person name="Wortman J."/>
            <person name="Nusbaum C."/>
            <person name="Birren B."/>
        </authorList>
    </citation>
    <scope>NUCLEOTIDE SEQUENCE [LARGE SCALE GENOMIC DNA]</scope>
    <source>
        <strain evidence="9">IND107</strain>
    </source>
</reference>
<dbReference type="InterPro" id="IPR000719">
    <property type="entry name" value="Prot_kinase_dom"/>
</dbReference>
<feature type="region of interest" description="Disordered" evidence="6">
    <location>
        <begin position="361"/>
        <end position="408"/>
    </location>
</feature>
<feature type="region of interest" description="Disordered" evidence="6">
    <location>
        <begin position="421"/>
        <end position="469"/>
    </location>
</feature>
<feature type="compositionally biased region" description="Low complexity" evidence="6">
    <location>
        <begin position="145"/>
        <end position="170"/>
    </location>
</feature>
<feature type="region of interest" description="Disordered" evidence="6">
    <location>
        <begin position="748"/>
        <end position="773"/>
    </location>
</feature>
<dbReference type="RefSeq" id="XP_066615449.1">
    <property type="nucleotide sequence ID" value="XM_066756672.1"/>
</dbReference>
<feature type="region of interest" description="Disordered" evidence="6">
    <location>
        <begin position="816"/>
        <end position="899"/>
    </location>
</feature>
<dbReference type="EMBL" id="ATAM02000003">
    <property type="protein sequence ID" value="KAL0252729.1"/>
    <property type="molecule type" value="Genomic_DNA"/>
</dbReference>
<dbReference type="InterPro" id="IPR030616">
    <property type="entry name" value="Aur-like"/>
</dbReference>
<feature type="compositionally biased region" description="Low complexity" evidence="6">
    <location>
        <begin position="202"/>
        <end position="232"/>
    </location>
</feature>
<dbReference type="InterPro" id="IPR008271">
    <property type="entry name" value="Ser/Thr_kinase_AS"/>
</dbReference>
<keyword evidence="2" id="KW-0808">Transferase</keyword>
<dbReference type="PROSITE" id="PS50011">
    <property type="entry name" value="PROTEIN_KINASE_DOM"/>
    <property type="match status" value="1"/>
</dbReference>
<keyword evidence="3" id="KW-0547">Nucleotide-binding</keyword>
<dbReference type="GeneID" id="91988979"/>
<feature type="compositionally biased region" description="Polar residues" evidence="6">
    <location>
        <begin position="816"/>
        <end position="829"/>
    </location>
</feature>
<sequence>MSLFRDLPPRDVLPRPLPVPAADTPARTTNPSRNDLFTTSWQPELPPPRPLAHDRAPSPRHVSPAQSGHANTVPAKRRDAPIPPRTDTSPPADSPVVDEFGVARGHRPASATVPAHLHPHSSPRTSSFFDVVSTDLPAPPPAPRLAPRLAPVHPSGGSSTLSRSTSLRRAAPPPLFPLARTASHTSIANGAGGSDRQRSWDAYTSSIPSSPAASASYATAEEDPLSPLHQSPQLPPRTGQQADWIPPLPPAADDIRLRLVPSSTYFLGEGRYARVYLAAYKRRRKSKKGKRGGELLGRAGWGHYGVGGAEETRQVNEDGDGLVGGDWRLCAVKRLAPDRESQTMGLREAFFLNRLMATTAPPFSEQDDQPPKSGRARAISPLRDSFTQTPLQTPRPTPSRKPRTTNGSVYITKLIAVKEDGEGSAQSLSHPAHARSASDAIKSQKTKTSNGTATRQRSSTMLPAHSPTTAAPVDRVAAKVSVGCAEPDTIAHMPSFPSFPSLAQAIRQEYAAPSLSRLVLVLEHAPLGTLDRLLRTSPQLVGKKLWGRWAREGTEALEWVHGKGVVHADIKPGNLLLTTDLHIRLSDFGSSLLIHPSHPPTDGLGLGTLPFSPPELVDPSVTFSFPVDIFALGATLYQCITGREPFRGLRSIEMMHHVKKGGLWAYEEEERLSTVGEPYRQDVVQAGTPYPSAWRDNYSRSASSASHILAAAGAGAAAAGVRRGGSLRVPPTYSTLVEGQDEIALAPGRPRLKRMTSAESVRANDDAGKSESPAGVKLWAKWVKDGAGVDPVTALLSESESDASFTTDASYKVNLSRGNSQSLRRSASIRNGLPDTISPRYSPPNTDADADANADIVSPGTPPRNDHHHPPLTLTVHSPASSAPSHPSPPPSPRPPSIIQRGIYESYTDGSPAMLFLDGTERVSEDVRDVLKGMLEPDQWMRYRANEVRERWDELGVGIEEEVESEKDGHCLVNSNVSDEQE</sequence>
<dbReference type="PROSITE" id="PS00108">
    <property type="entry name" value="PROTEIN_KINASE_ST"/>
    <property type="match status" value="1"/>
</dbReference>
<gene>
    <name evidence="8" type="ORF">I308_102121</name>
</gene>
<feature type="region of interest" description="Disordered" evidence="6">
    <location>
        <begin position="1"/>
        <end position="248"/>
    </location>
</feature>
<dbReference type="Proteomes" id="UP000054399">
    <property type="component" value="Unassembled WGS sequence"/>
</dbReference>
<dbReference type="InterPro" id="IPR011009">
    <property type="entry name" value="Kinase-like_dom_sf"/>
</dbReference>
<keyword evidence="9" id="KW-1185">Reference proteome</keyword>
<evidence type="ECO:0000256" key="1">
    <source>
        <dbReference type="ARBA" id="ARBA00022527"/>
    </source>
</evidence>
<protein>
    <recommendedName>
        <fullName evidence="7">Protein kinase domain-containing protein</fullName>
    </recommendedName>
</protein>
<evidence type="ECO:0000256" key="4">
    <source>
        <dbReference type="ARBA" id="ARBA00022777"/>
    </source>
</evidence>
<feature type="domain" description="Protein kinase" evidence="7">
    <location>
        <begin position="414"/>
        <end position="956"/>
    </location>
</feature>